<dbReference type="SUPFAM" id="SSF103473">
    <property type="entry name" value="MFS general substrate transporter"/>
    <property type="match status" value="1"/>
</dbReference>
<evidence type="ECO:0000256" key="1">
    <source>
        <dbReference type="ARBA" id="ARBA00004651"/>
    </source>
</evidence>
<keyword evidence="7 11" id="KW-1133">Transmembrane helix</keyword>
<evidence type="ECO:0000256" key="4">
    <source>
        <dbReference type="ARBA" id="ARBA00022475"/>
    </source>
</evidence>
<keyword evidence="8 11" id="KW-0472">Membrane</keyword>
<feature type="transmembrane region" description="Helical" evidence="11">
    <location>
        <begin position="158"/>
        <end position="179"/>
    </location>
</feature>
<feature type="transmembrane region" description="Helical" evidence="11">
    <location>
        <begin position="191"/>
        <end position="212"/>
    </location>
</feature>
<reference evidence="13 14" key="1">
    <citation type="submission" date="2018-11" db="EMBL/GenBank/DDBJ databases">
        <authorList>
            <person name="Li F."/>
        </authorList>
    </citation>
    <scope>NUCLEOTIDE SEQUENCE [LARGE SCALE GENOMIC DNA]</scope>
    <source>
        <strain evidence="13 14">YS17T</strain>
    </source>
</reference>
<keyword evidence="6" id="KW-0769">Symport</keyword>
<dbReference type="InterPro" id="IPR005828">
    <property type="entry name" value="MFS_sugar_transport-like"/>
</dbReference>
<keyword evidence="14" id="KW-1185">Reference proteome</keyword>
<evidence type="ECO:0000256" key="10">
    <source>
        <dbReference type="ARBA" id="ARBA00039918"/>
    </source>
</evidence>
<dbReference type="AlphaFoldDB" id="A0A3N6WKZ3"/>
<proteinExistence type="inferred from homology"/>
<gene>
    <name evidence="13" type="ORF">EHW97_07370</name>
</gene>
<dbReference type="GO" id="GO:0005886">
    <property type="term" value="C:plasma membrane"/>
    <property type="evidence" value="ECO:0007669"/>
    <property type="project" value="UniProtKB-SubCell"/>
</dbReference>
<dbReference type="EMBL" id="RQJX01000008">
    <property type="protein sequence ID" value="RQN08129.1"/>
    <property type="molecule type" value="Genomic_DNA"/>
</dbReference>
<evidence type="ECO:0000256" key="2">
    <source>
        <dbReference type="ARBA" id="ARBA00008240"/>
    </source>
</evidence>
<dbReference type="FunFam" id="1.20.1250.20:FF:000001">
    <property type="entry name" value="Dicarboxylate MFS transporter"/>
    <property type="match status" value="1"/>
</dbReference>
<comment type="similarity">
    <text evidence="2">Belongs to the major facilitator superfamily. Metabolite:H+ Symporter (MHS) family (TC 2.A.1.6) family.</text>
</comment>
<evidence type="ECO:0000313" key="14">
    <source>
        <dbReference type="Proteomes" id="UP000275225"/>
    </source>
</evidence>
<dbReference type="InterPro" id="IPR020846">
    <property type="entry name" value="MFS_dom"/>
</dbReference>
<feature type="transmembrane region" description="Helical" evidence="11">
    <location>
        <begin position="375"/>
        <end position="397"/>
    </location>
</feature>
<dbReference type="Pfam" id="PF00083">
    <property type="entry name" value="Sugar_tr"/>
    <property type="match status" value="2"/>
</dbReference>
<organism evidence="13 14">
    <name type="scientific">Aeromicrobium camelliae</name>
    <dbReference type="NCBI Taxonomy" id="1538144"/>
    <lineage>
        <taxon>Bacteria</taxon>
        <taxon>Bacillati</taxon>
        <taxon>Actinomycetota</taxon>
        <taxon>Actinomycetes</taxon>
        <taxon>Propionibacteriales</taxon>
        <taxon>Nocardioidaceae</taxon>
        <taxon>Aeromicrobium</taxon>
    </lineage>
</organism>
<feature type="transmembrane region" description="Helical" evidence="11">
    <location>
        <begin position="403"/>
        <end position="423"/>
    </location>
</feature>
<dbReference type="Gene3D" id="1.20.1250.20">
    <property type="entry name" value="MFS general substrate transporter like domains"/>
    <property type="match status" value="2"/>
</dbReference>
<comment type="caution">
    <text evidence="13">The sequence shown here is derived from an EMBL/GenBank/DDBJ whole genome shotgun (WGS) entry which is preliminary data.</text>
</comment>
<feature type="transmembrane region" description="Helical" evidence="11">
    <location>
        <begin position="335"/>
        <end position="354"/>
    </location>
</feature>
<comment type="function">
    <text evidence="9">May be a proton symporter involved in the uptake of osmolytes such as proline and glycine betaine.</text>
</comment>
<dbReference type="InterPro" id="IPR036259">
    <property type="entry name" value="MFS_trans_sf"/>
</dbReference>
<name>A0A3N6WKZ3_9ACTN</name>
<evidence type="ECO:0000256" key="7">
    <source>
        <dbReference type="ARBA" id="ARBA00022989"/>
    </source>
</evidence>
<feature type="transmembrane region" description="Helical" evidence="11">
    <location>
        <begin position="281"/>
        <end position="299"/>
    </location>
</feature>
<dbReference type="PANTHER" id="PTHR43528:SF1">
    <property type="entry name" value="ALPHA-KETOGLUTARATE PERMEASE"/>
    <property type="match status" value="1"/>
</dbReference>
<keyword evidence="4" id="KW-1003">Cell membrane</keyword>
<evidence type="ECO:0000259" key="12">
    <source>
        <dbReference type="PROSITE" id="PS50850"/>
    </source>
</evidence>
<evidence type="ECO:0000256" key="5">
    <source>
        <dbReference type="ARBA" id="ARBA00022692"/>
    </source>
</evidence>
<feature type="transmembrane region" description="Helical" evidence="11">
    <location>
        <begin position="90"/>
        <end position="109"/>
    </location>
</feature>
<dbReference type="PROSITE" id="PS00217">
    <property type="entry name" value="SUGAR_TRANSPORT_2"/>
    <property type="match status" value="1"/>
</dbReference>
<dbReference type="OrthoDB" id="9066401at2"/>
<dbReference type="RefSeq" id="WP_124236525.1">
    <property type="nucleotide sequence ID" value="NZ_JBHUFI010000006.1"/>
</dbReference>
<dbReference type="PROSITE" id="PS00216">
    <property type="entry name" value="SUGAR_TRANSPORT_1"/>
    <property type="match status" value="1"/>
</dbReference>
<feature type="domain" description="Major facilitator superfamily (MFS) profile" evidence="12">
    <location>
        <begin position="19"/>
        <end position="427"/>
    </location>
</feature>
<evidence type="ECO:0000256" key="9">
    <source>
        <dbReference type="ARBA" id="ARBA00037295"/>
    </source>
</evidence>
<dbReference type="InterPro" id="IPR051084">
    <property type="entry name" value="H+-coupled_symporters"/>
</dbReference>
<evidence type="ECO:0000313" key="13">
    <source>
        <dbReference type="EMBL" id="RQN08129.1"/>
    </source>
</evidence>
<sequence>MTTEGTASDPTMQKGLRRSLVAGSVGVFVHWFDWALYAYLATTIAKIFFPEQDGNAALLAVFAVFAVAFFVRPLGSVLFGYIGDKYGRKITLSIVIISMAVGTLLMGVLPSYDTIGILAPVLLVVARIIQGLAAGGEFGSAAAFLAEYSPPKRRGFGCSWIEFGSVLGFLAASFVVWLLHVALTDQQVLDWGWRIPFLITVPLAFVGLYIRMRIEDTPEFRMISELETVSSQPVREVFRRNGRQFAQTVGIETFMNSTFYVVLVYLITYQEEIVGLSGSQAALLSSVASLTAIGIIPLSGILSDRVGRKPVLLGAGVLLALAAVPLFLLMQQGTLSTGFAATFGLAAILALILGTHASTVAELFPTRTRQSGLSMGYSVAGAFFAGTIPYLNTWLIGLTGSDLVPAFVLVVIAGIGLVTVSTIPETRGRELLHESDKRATA</sequence>
<keyword evidence="5 11" id="KW-0812">Transmembrane</keyword>
<accession>A0A3N6WKZ3</accession>
<feature type="transmembrane region" description="Helical" evidence="11">
    <location>
        <begin position="311"/>
        <end position="329"/>
    </location>
</feature>
<dbReference type="PROSITE" id="PS50850">
    <property type="entry name" value="MFS"/>
    <property type="match status" value="1"/>
</dbReference>
<comment type="subcellular location">
    <subcellularLocation>
        <location evidence="1">Cell membrane</location>
        <topology evidence="1">Multi-pass membrane protein</topology>
    </subcellularLocation>
</comment>
<evidence type="ECO:0000256" key="8">
    <source>
        <dbReference type="ARBA" id="ARBA00023136"/>
    </source>
</evidence>
<dbReference type="Proteomes" id="UP000275225">
    <property type="component" value="Unassembled WGS sequence"/>
</dbReference>
<protein>
    <recommendedName>
        <fullName evidence="10">Putative proline/betaine transporter</fullName>
    </recommendedName>
</protein>
<evidence type="ECO:0000256" key="3">
    <source>
        <dbReference type="ARBA" id="ARBA00022448"/>
    </source>
</evidence>
<feature type="transmembrane region" description="Helical" evidence="11">
    <location>
        <begin position="115"/>
        <end position="146"/>
    </location>
</feature>
<evidence type="ECO:0000256" key="11">
    <source>
        <dbReference type="SAM" id="Phobius"/>
    </source>
</evidence>
<feature type="transmembrane region" description="Helical" evidence="11">
    <location>
        <begin position="20"/>
        <end position="40"/>
    </location>
</feature>
<feature type="transmembrane region" description="Helical" evidence="11">
    <location>
        <begin position="60"/>
        <end position="83"/>
    </location>
</feature>
<dbReference type="PANTHER" id="PTHR43528">
    <property type="entry name" value="ALPHA-KETOGLUTARATE PERMEASE"/>
    <property type="match status" value="1"/>
</dbReference>
<keyword evidence="3" id="KW-0813">Transport</keyword>
<feature type="transmembrane region" description="Helical" evidence="11">
    <location>
        <begin position="249"/>
        <end position="269"/>
    </location>
</feature>
<dbReference type="InterPro" id="IPR005829">
    <property type="entry name" value="Sugar_transporter_CS"/>
</dbReference>
<evidence type="ECO:0000256" key="6">
    <source>
        <dbReference type="ARBA" id="ARBA00022847"/>
    </source>
</evidence>
<dbReference type="GO" id="GO:0015293">
    <property type="term" value="F:symporter activity"/>
    <property type="evidence" value="ECO:0007669"/>
    <property type="project" value="UniProtKB-KW"/>
</dbReference>